<reference evidence="2" key="1">
    <citation type="submission" date="2017-10" db="EMBL/GenBank/DDBJ databases">
        <authorList>
            <person name="Armitage A.D."/>
            <person name="Barbara D.J."/>
            <person name="Woodhall J.W."/>
            <person name="Sreenivasaprasad S."/>
            <person name="Lane C.R."/>
            <person name="Clarkson J.P."/>
            <person name="Harrison R.J."/>
        </authorList>
    </citation>
    <scope>NUCLEOTIDE SEQUENCE</scope>
    <source>
        <strain evidence="2">FERA 1164</strain>
        <strain evidence="3">FERA 635</strain>
    </source>
</reference>
<evidence type="ECO:0000313" key="5">
    <source>
        <dbReference type="Proteomes" id="UP000293195"/>
    </source>
</evidence>
<evidence type="ECO:0000313" key="3">
    <source>
        <dbReference type="EMBL" id="RYO03470.1"/>
    </source>
</evidence>
<evidence type="ECO:0000313" key="4">
    <source>
        <dbReference type="Proteomes" id="UP000292340"/>
    </source>
</evidence>
<dbReference type="EMBL" id="PDXF01000013">
    <property type="protein sequence ID" value="RYO03470.1"/>
    <property type="molecule type" value="Genomic_DNA"/>
</dbReference>
<dbReference type="EMBL" id="PDXB01000009">
    <property type="protein sequence ID" value="RYN31095.1"/>
    <property type="molecule type" value="Genomic_DNA"/>
</dbReference>
<protein>
    <submittedName>
        <fullName evidence="2">Uncharacterized protein</fullName>
    </submittedName>
</protein>
<keyword evidence="1" id="KW-0732">Signal</keyword>
<evidence type="ECO:0000313" key="2">
    <source>
        <dbReference type="EMBL" id="RYN31095.1"/>
    </source>
</evidence>
<proteinExistence type="predicted"/>
<comment type="caution">
    <text evidence="2">The sequence shown here is derived from an EMBL/GenBank/DDBJ whole genome shotgun (WGS) entry which is preliminary data.</text>
</comment>
<reference evidence="2" key="2">
    <citation type="journal article" date="2019" name="bioRxiv">
        <title>Genomics, evolutionary history and diagnostics of the Alternaria alternata species group including apple and Asian pear pathotypes.</title>
        <authorList>
            <person name="Armitage A.D."/>
            <person name="Cockerton H.M."/>
            <person name="Sreenivasaprasad S."/>
            <person name="Woodhall J.W."/>
            <person name="Lane C.R."/>
            <person name="Harrison R.J."/>
            <person name="Clarkson J.P."/>
        </authorList>
    </citation>
    <scope>NUCLEOTIDE SEQUENCE</scope>
    <source>
        <strain evidence="2">FERA 1164</strain>
        <strain evidence="3">FERA 635</strain>
    </source>
</reference>
<evidence type="ECO:0000256" key="1">
    <source>
        <dbReference type="SAM" id="SignalP"/>
    </source>
</evidence>
<dbReference type="Proteomes" id="UP000292340">
    <property type="component" value="Unassembled WGS sequence"/>
</dbReference>
<gene>
    <name evidence="2" type="ORF">AA0115_g4527</name>
    <name evidence="3" type="ORF">AA0119_g4765</name>
</gene>
<feature type="chain" id="PRO_5043194361" evidence="1">
    <location>
        <begin position="21"/>
        <end position="117"/>
    </location>
</feature>
<name>A0A4Q4RV28_9PLEO</name>
<sequence>MYFSSVFGLAVLASVTSAVASPTALQKRGHCGDYWDNYLGLETAGPINGGGQCQNFRKAGEGPNDQSTYTMRMNGVCLHCDFYYNENCNAVSYSMGNTGGLSGWKQIGYWNAKSFRC</sequence>
<dbReference type="OrthoDB" id="10282278at2759"/>
<dbReference type="AlphaFoldDB" id="A0A4Q4RV28"/>
<organism evidence="2 4">
    <name type="scientific">Alternaria tenuissima</name>
    <dbReference type="NCBI Taxonomy" id="119927"/>
    <lineage>
        <taxon>Eukaryota</taxon>
        <taxon>Fungi</taxon>
        <taxon>Dikarya</taxon>
        <taxon>Ascomycota</taxon>
        <taxon>Pezizomycotina</taxon>
        <taxon>Dothideomycetes</taxon>
        <taxon>Pleosporomycetidae</taxon>
        <taxon>Pleosporales</taxon>
        <taxon>Pleosporineae</taxon>
        <taxon>Pleosporaceae</taxon>
        <taxon>Alternaria</taxon>
        <taxon>Alternaria sect. Alternaria</taxon>
        <taxon>Alternaria alternata complex</taxon>
    </lineage>
</organism>
<keyword evidence="5" id="KW-1185">Reference proteome</keyword>
<feature type="signal peptide" evidence="1">
    <location>
        <begin position="1"/>
        <end position="20"/>
    </location>
</feature>
<dbReference type="Proteomes" id="UP000293195">
    <property type="component" value="Unassembled WGS sequence"/>
</dbReference>
<accession>A0A4Q4RV28</accession>